<comment type="caution">
    <text evidence="1">The sequence shown here is derived from an EMBL/GenBank/DDBJ whole genome shotgun (WGS) entry which is preliminary data.</text>
</comment>
<evidence type="ECO:0000313" key="1">
    <source>
        <dbReference type="EMBL" id="KAH7850511.1"/>
    </source>
</evidence>
<dbReference type="Proteomes" id="UP000828048">
    <property type="component" value="Chromosome 7"/>
</dbReference>
<sequence>MLLGIYIVDMNRQCPPDQALSLVYPITVLFMILYLHDLQYMTTCIKGKGDIMLVVKSYFFPEASAAVTERSEHSMMVKHSGEEDEVKEDEVKPSGEQKEEHSQTTQDNDAISESTLGEHPDILEGDDGKDAEDDESSEATLVTLTPTNIVFRSCRCDSHSHSIVFRSCPCDSHSISISSVDGLPYGGLRMHSRNGHAYTAARGALSVSLCHDAYHRDCTRRIWVGSNVDVEVVAAGTRTRDAYLAPQPSNFVAGSHLHRMLGFHPPAR</sequence>
<protein>
    <submittedName>
        <fullName evidence="1">Uncharacterized protein</fullName>
    </submittedName>
</protein>
<reference evidence="1 2" key="1">
    <citation type="journal article" date="2021" name="Hortic Res">
        <title>High-quality reference genome and annotation aids understanding of berry development for evergreen blueberry (Vaccinium darrowii).</title>
        <authorList>
            <person name="Yu J."/>
            <person name="Hulse-Kemp A.M."/>
            <person name="Babiker E."/>
            <person name="Staton M."/>
        </authorList>
    </citation>
    <scope>NUCLEOTIDE SEQUENCE [LARGE SCALE GENOMIC DNA]</scope>
    <source>
        <strain evidence="2">cv. NJ 8807/NJ 8810</strain>
        <tissue evidence="1">Young leaf</tissue>
    </source>
</reference>
<name>A0ACB7YAY9_9ERIC</name>
<organism evidence="1 2">
    <name type="scientific">Vaccinium darrowii</name>
    <dbReference type="NCBI Taxonomy" id="229202"/>
    <lineage>
        <taxon>Eukaryota</taxon>
        <taxon>Viridiplantae</taxon>
        <taxon>Streptophyta</taxon>
        <taxon>Embryophyta</taxon>
        <taxon>Tracheophyta</taxon>
        <taxon>Spermatophyta</taxon>
        <taxon>Magnoliopsida</taxon>
        <taxon>eudicotyledons</taxon>
        <taxon>Gunneridae</taxon>
        <taxon>Pentapetalae</taxon>
        <taxon>asterids</taxon>
        <taxon>Ericales</taxon>
        <taxon>Ericaceae</taxon>
        <taxon>Vaccinioideae</taxon>
        <taxon>Vaccinieae</taxon>
        <taxon>Vaccinium</taxon>
    </lineage>
</organism>
<gene>
    <name evidence="1" type="ORF">Vadar_034141</name>
</gene>
<accession>A0ACB7YAY9</accession>
<proteinExistence type="predicted"/>
<keyword evidence="2" id="KW-1185">Reference proteome</keyword>
<evidence type="ECO:0000313" key="2">
    <source>
        <dbReference type="Proteomes" id="UP000828048"/>
    </source>
</evidence>
<dbReference type="EMBL" id="CM037157">
    <property type="protein sequence ID" value="KAH7850511.1"/>
    <property type="molecule type" value="Genomic_DNA"/>
</dbReference>